<dbReference type="Gene3D" id="3.40.630.30">
    <property type="match status" value="1"/>
</dbReference>
<comment type="caution">
    <text evidence="2">The sequence shown here is derived from an EMBL/GenBank/DDBJ whole genome shotgun (WGS) entry which is preliminary data.</text>
</comment>
<proteinExistence type="predicted"/>
<dbReference type="eggNOG" id="COG0456">
    <property type="taxonomic scope" value="Bacteria"/>
</dbReference>
<reference evidence="2 3" key="1">
    <citation type="journal article" date="2017" name="Antonie Van Leeuwenhoek">
        <title>Rhizobium rhizosphaerae sp. nov., a novel species isolated from rice rhizosphere.</title>
        <authorList>
            <person name="Zhao J.J."/>
            <person name="Zhang J."/>
            <person name="Zhang R.J."/>
            <person name="Zhang C.W."/>
            <person name="Yin H.Q."/>
            <person name="Zhang X.X."/>
        </authorList>
    </citation>
    <scope>NUCLEOTIDE SEQUENCE [LARGE SCALE GENOMIC DNA]</scope>
    <source>
        <strain evidence="2 3">BSs20135</strain>
    </source>
</reference>
<dbReference type="EMBL" id="BAEO01000055">
    <property type="protein sequence ID" value="GAC20693.1"/>
    <property type="molecule type" value="Genomic_DNA"/>
</dbReference>
<protein>
    <submittedName>
        <fullName evidence="2">Acetyltransferase, GNAT family protein</fullName>
    </submittedName>
</protein>
<dbReference type="AlphaFoldDB" id="K6YVF1"/>
<dbReference type="Pfam" id="PF13673">
    <property type="entry name" value="Acetyltransf_10"/>
    <property type="match status" value="1"/>
</dbReference>
<dbReference type="InterPro" id="IPR000182">
    <property type="entry name" value="GNAT_dom"/>
</dbReference>
<dbReference type="CDD" id="cd04301">
    <property type="entry name" value="NAT_SF"/>
    <property type="match status" value="1"/>
</dbReference>
<dbReference type="OrthoDB" id="9797456at2"/>
<sequence>MITKLNNSNENIAEQIFTVFQNSYKIEAQLIGTDNFPPLLRSTKDIQNSTTQFYGFRENECLAAVIEIAIEDQLLEINSLTVDPSYFRKGIANKLISYVLNNIVFSKAMVETAVVNIPAINLYKKHGFVEFKRWTPAHGIKKLAMSIELAI</sequence>
<dbReference type="GO" id="GO:0016747">
    <property type="term" value="F:acyltransferase activity, transferring groups other than amino-acyl groups"/>
    <property type="evidence" value="ECO:0007669"/>
    <property type="project" value="InterPro"/>
</dbReference>
<dbReference type="PROSITE" id="PS51186">
    <property type="entry name" value="GNAT"/>
    <property type="match status" value="1"/>
</dbReference>
<accession>K6YVF1</accession>
<evidence type="ECO:0000313" key="2">
    <source>
        <dbReference type="EMBL" id="GAC20693.1"/>
    </source>
</evidence>
<keyword evidence="2" id="KW-0808">Transferase</keyword>
<dbReference type="Proteomes" id="UP000006327">
    <property type="component" value="Unassembled WGS sequence"/>
</dbReference>
<dbReference type="RefSeq" id="WP_007622871.1">
    <property type="nucleotide sequence ID" value="NZ_BAEO01000055.1"/>
</dbReference>
<dbReference type="InterPro" id="IPR016181">
    <property type="entry name" value="Acyl_CoA_acyltransferase"/>
</dbReference>
<gene>
    <name evidence="2" type="ORF">GARC_3739</name>
</gene>
<dbReference type="STRING" id="493475.GARC_3739"/>
<keyword evidence="3" id="KW-1185">Reference proteome</keyword>
<evidence type="ECO:0000313" key="3">
    <source>
        <dbReference type="Proteomes" id="UP000006327"/>
    </source>
</evidence>
<dbReference type="SUPFAM" id="SSF55729">
    <property type="entry name" value="Acyl-CoA N-acyltransferases (Nat)"/>
    <property type="match status" value="1"/>
</dbReference>
<name>K6YVF1_9ALTE</name>
<organism evidence="2 3">
    <name type="scientific">Paraglaciecola arctica BSs20135</name>
    <dbReference type="NCBI Taxonomy" id="493475"/>
    <lineage>
        <taxon>Bacteria</taxon>
        <taxon>Pseudomonadati</taxon>
        <taxon>Pseudomonadota</taxon>
        <taxon>Gammaproteobacteria</taxon>
        <taxon>Alteromonadales</taxon>
        <taxon>Alteromonadaceae</taxon>
        <taxon>Paraglaciecola</taxon>
    </lineage>
</organism>
<evidence type="ECO:0000259" key="1">
    <source>
        <dbReference type="PROSITE" id="PS51186"/>
    </source>
</evidence>
<feature type="domain" description="N-acetyltransferase" evidence="1">
    <location>
        <begin position="3"/>
        <end position="150"/>
    </location>
</feature>